<protein>
    <submittedName>
        <fullName evidence="2">Gloverin</fullName>
    </submittedName>
</protein>
<organism evidence="2">
    <name type="scientific">Spodoptera exigua</name>
    <name type="common">Beet armyworm</name>
    <name type="synonym">Noctua fulgens</name>
    <dbReference type="NCBI Taxonomy" id="7107"/>
    <lineage>
        <taxon>Eukaryota</taxon>
        <taxon>Metazoa</taxon>
        <taxon>Ecdysozoa</taxon>
        <taxon>Arthropoda</taxon>
        <taxon>Hexapoda</taxon>
        <taxon>Insecta</taxon>
        <taxon>Pterygota</taxon>
        <taxon>Neoptera</taxon>
        <taxon>Endopterygota</taxon>
        <taxon>Lepidoptera</taxon>
        <taxon>Glossata</taxon>
        <taxon>Ditrysia</taxon>
        <taxon>Noctuoidea</taxon>
        <taxon>Noctuidae</taxon>
        <taxon>Amphipyrinae</taxon>
        <taxon>Spodoptera</taxon>
    </lineage>
</organism>
<proteinExistence type="evidence at transcript level"/>
<dbReference type="EMBL" id="KP056508">
    <property type="protein sequence ID" value="AKJ54490.1"/>
    <property type="molecule type" value="mRNA"/>
</dbReference>
<evidence type="ECO:0000256" key="1">
    <source>
        <dbReference type="SAM" id="SignalP"/>
    </source>
</evidence>
<dbReference type="Pfam" id="PF10793">
    <property type="entry name" value="Gloverin"/>
    <property type="match status" value="1"/>
</dbReference>
<keyword evidence="1" id="KW-0732">Signal</keyword>
<evidence type="ECO:0000313" key="2">
    <source>
        <dbReference type="EMBL" id="AKJ54490.1"/>
    </source>
</evidence>
<reference evidence="2" key="1">
    <citation type="journal article" date="2015" name="PLoS ONE">
        <title>Dissimilar Regulation of Antimicrobial Proteins in the Midgut of Spodoptera exigua Larvae Challenged with Bacillus thuringiensis Toxins or Baculovirus.</title>
        <authorList>
            <person name="Crava C.M."/>
            <person name="Jakubowska A.K."/>
            <person name="Escriche B."/>
            <person name="Herrero S."/>
            <person name="Bel Y."/>
        </authorList>
    </citation>
    <scope>NUCLEOTIDE SEQUENCE</scope>
</reference>
<accession>A0A0G3DJ86</accession>
<feature type="signal peptide" evidence="1">
    <location>
        <begin position="1"/>
        <end position="18"/>
    </location>
</feature>
<dbReference type="InterPro" id="IPR019729">
    <property type="entry name" value="Gloverin-like_protein"/>
</dbReference>
<dbReference type="AlphaFoldDB" id="A0A0G3DJ86"/>
<name>A0A0G3DJ86_SPOEX</name>
<sequence length="175" mass="19227">MQSAILVCFAALVACCYAKVYIPPGYLEAHPDFYPYSKSVRRPRDLTFERNAGRGKIFGTLGSTDDSLFGRGGYKQDIFNDHRGHLQGQAYGSRVLGANGDSSNLGGQLHWSNDNARAALDVHKQIGGRSGMTLNGDGVWKLDKNTRFVTGGSLQKEFGHRRPDVQIHGGIEHDF</sequence>
<feature type="chain" id="PRO_5005184132" evidence="1">
    <location>
        <begin position="19"/>
        <end position="175"/>
    </location>
</feature>